<proteinExistence type="predicted"/>
<dbReference type="PANTHER" id="PTHR46381">
    <property type="entry name" value="MKPA PROTEIN"/>
    <property type="match status" value="1"/>
</dbReference>
<dbReference type="InterPro" id="IPR036872">
    <property type="entry name" value="CH_dom_sf"/>
</dbReference>
<dbReference type="SUPFAM" id="SSF55753">
    <property type="entry name" value="Actin depolymerizing proteins"/>
    <property type="match status" value="1"/>
</dbReference>
<evidence type="ECO:0000256" key="2">
    <source>
        <dbReference type="ARBA" id="ARBA00022912"/>
    </source>
</evidence>
<dbReference type="Gene3D" id="1.10.418.10">
    <property type="entry name" value="Calponin-like domain"/>
    <property type="match status" value="1"/>
</dbReference>
<protein>
    <submittedName>
        <fullName evidence="7">Dual specificity protein phosphatase 14</fullName>
    </submittedName>
</protein>
<dbReference type="InterPro" id="IPR000340">
    <property type="entry name" value="Dual-sp_phosphatase_cat-dom"/>
</dbReference>
<dbReference type="Proteomes" id="UP000541610">
    <property type="component" value="Unassembled WGS sequence"/>
</dbReference>
<dbReference type="GO" id="GO:0005737">
    <property type="term" value="C:cytoplasm"/>
    <property type="evidence" value="ECO:0007669"/>
    <property type="project" value="UniProtKB-ARBA"/>
</dbReference>
<dbReference type="InterPro" id="IPR029021">
    <property type="entry name" value="Prot-tyrosine_phosphatase-like"/>
</dbReference>
<dbReference type="Pfam" id="PF00782">
    <property type="entry name" value="DSPc"/>
    <property type="match status" value="1"/>
</dbReference>
<evidence type="ECO:0000259" key="5">
    <source>
        <dbReference type="PROSITE" id="PS50054"/>
    </source>
</evidence>
<evidence type="ECO:0000259" key="6">
    <source>
        <dbReference type="PROSITE" id="PS50056"/>
    </source>
</evidence>
<dbReference type="SUPFAM" id="SSF52799">
    <property type="entry name" value="(Phosphotyrosine protein) phosphatases II"/>
    <property type="match status" value="1"/>
</dbReference>
<dbReference type="InterPro" id="IPR020422">
    <property type="entry name" value="TYR_PHOSPHATASE_DUAL_dom"/>
</dbReference>
<dbReference type="GO" id="GO:0004721">
    <property type="term" value="F:phosphoprotein phosphatase activity"/>
    <property type="evidence" value="ECO:0007669"/>
    <property type="project" value="UniProtKB-KW"/>
</dbReference>
<feature type="domain" description="Calponin-homology (CH)" evidence="4">
    <location>
        <begin position="38"/>
        <end position="145"/>
    </location>
</feature>
<evidence type="ECO:0000313" key="7">
    <source>
        <dbReference type="EMBL" id="KAF4691963.1"/>
    </source>
</evidence>
<dbReference type="OrthoDB" id="2017893at2759"/>
<comment type="caution">
    <text evidence="7">The sequence shown here is derived from an EMBL/GenBank/DDBJ whole genome shotgun (WGS) entry which is preliminary data.</text>
</comment>
<dbReference type="InterPro" id="IPR000387">
    <property type="entry name" value="Tyr_Pase_dom"/>
</dbReference>
<feature type="region of interest" description="Disordered" evidence="3">
    <location>
        <begin position="149"/>
        <end position="170"/>
    </location>
</feature>
<dbReference type="Gene3D" id="3.90.190.10">
    <property type="entry name" value="Protein tyrosine phosphatase superfamily"/>
    <property type="match status" value="1"/>
</dbReference>
<evidence type="ECO:0000313" key="8">
    <source>
        <dbReference type="Proteomes" id="UP000541610"/>
    </source>
</evidence>
<dbReference type="PANTHER" id="PTHR46381:SF2">
    <property type="entry name" value="MAP KINASE PHOSPHATASE"/>
    <property type="match status" value="1"/>
</dbReference>
<dbReference type="SMART" id="SM00195">
    <property type="entry name" value="DSPc"/>
    <property type="match status" value="1"/>
</dbReference>
<dbReference type="PROSITE" id="PS50054">
    <property type="entry name" value="TYR_PHOSPHATASE_DUAL"/>
    <property type="match status" value="1"/>
</dbReference>
<reference evidence="7 8" key="1">
    <citation type="submission" date="2020-04" db="EMBL/GenBank/DDBJ databases">
        <title>Perkinsus olseni comparative genomics.</title>
        <authorList>
            <person name="Bogema D.R."/>
        </authorList>
    </citation>
    <scope>NUCLEOTIDE SEQUENCE [LARGE SCALE GENOMIC DNA]</scope>
    <source>
        <strain evidence="7">00978-12</strain>
    </source>
</reference>
<keyword evidence="1" id="KW-0378">Hydrolase</keyword>
<dbReference type="InterPro" id="IPR010441">
    <property type="entry name" value="CH_2"/>
</dbReference>
<dbReference type="SUPFAM" id="SSF48371">
    <property type="entry name" value="ARM repeat"/>
    <property type="match status" value="1"/>
</dbReference>
<dbReference type="InterPro" id="IPR016130">
    <property type="entry name" value="Tyr_Pase_AS"/>
</dbReference>
<dbReference type="InterPro" id="IPR016024">
    <property type="entry name" value="ARM-type_fold"/>
</dbReference>
<gene>
    <name evidence="7" type="primary">DUSP14_1</name>
    <name evidence="7" type="ORF">FOZ60_014450</name>
</gene>
<evidence type="ECO:0000259" key="4">
    <source>
        <dbReference type="PROSITE" id="PS50021"/>
    </source>
</evidence>
<keyword evidence="2" id="KW-0904">Protein phosphatase</keyword>
<accession>A0A7J6P740</accession>
<dbReference type="CDD" id="cd14498">
    <property type="entry name" value="DSP"/>
    <property type="match status" value="1"/>
</dbReference>
<evidence type="ECO:0000256" key="1">
    <source>
        <dbReference type="ARBA" id="ARBA00022801"/>
    </source>
</evidence>
<name>A0A7J6P740_PEROL</name>
<feature type="region of interest" description="Disordered" evidence="3">
    <location>
        <begin position="263"/>
        <end position="286"/>
    </location>
</feature>
<feature type="region of interest" description="Disordered" evidence="3">
    <location>
        <begin position="231"/>
        <end position="251"/>
    </location>
</feature>
<feature type="region of interest" description="Disordered" evidence="3">
    <location>
        <begin position="1082"/>
        <end position="1130"/>
    </location>
</feature>
<feature type="domain" description="Tyrosine specific protein phosphatases" evidence="6">
    <location>
        <begin position="1235"/>
        <end position="1294"/>
    </location>
</feature>
<dbReference type="InterPro" id="IPR001715">
    <property type="entry name" value="CH_dom"/>
</dbReference>
<dbReference type="SUPFAM" id="SSF47576">
    <property type="entry name" value="Calponin-homology domain, CH-domain"/>
    <property type="match status" value="1"/>
</dbReference>
<dbReference type="PROSITE" id="PS00383">
    <property type="entry name" value="TYR_PHOSPHATASE_1"/>
    <property type="match status" value="1"/>
</dbReference>
<feature type="compositionally biased region" description="Low complexity" evidence="3">
    <location>
        <begin position="1107"/>
        <end position="1121"/>
    </location>
</feature>
<dbReference type="PROSITE" id="PS50021">
    <property type="entry name" value="CH"/>
    <property type="match status" value="1"/>
</dbReference>
<feature type="domain" description="Tyrosine-protein phosphatase" evidence="5">
    <location>
        <begin position="1169"/>
        <end position="1315"/>
    </location>
</feature>
<sequence>MVSSPGSQGRQSLGEDSKASALSTITYTGLNSGLKGERFLPREVQKWLQSLDLTYAVRNPHRDFANGFLIAEVFARYFPGEVTMHSFDPGLSLATKQNNWETLFKFFKKYRVDITVEDFEPVIHNRPGAGISIITKVYGILTKRRLGRRGGSGAGELDPTRVLDGGTEMDAPNYAKNTASVVLKDAEIERTVDDNERVVKALIALDAHNQEQLSDRAREGISDSQYRLYPQGRPEVSLEAEPTRQDEDEATLEVRGVEVKALKRPSPRESGTDAAPAEVELSGPYQQRRHTGLEAMASADRNGSSQGTADCVGGLENGSRYCRIGHDLGGPALCQSIDPRRGFIACLLEKAGNLSDDAVAEEVVISVLAAIKERADELAPMLLNNPVEVWRLWKLLEPGFKSIAVDSPILSRLAELLRSLGASMRAIDPQLTAAAAKDVLLPLLTPIICTPGACYSRRCEYLLYFLFDGFVQSMASDESEMLRALREEVVYCYGGRMVEALPTLVSCMNYIVTLSPNVDHDEPAGKALADVYLYYALGGLNSSSCRTRARGLGILLELAPRSATLMEVVREATLKKVISSTIKEMESGLNSPVWWEVQAVVVALLLTFLDRAARSYDGVDAAGGDMQTQHALEFLVKIMRSTKSAVVRRVALIALARSSSLGAYQEALMEPFLQALVDSPDDLRRYILSLSHDADRNDLPDGASPCLRRWWTRQREGAAGGVQWPTNPQVTVAAFLATMACTDDAPSVDVLASPVVEVLDSILSAAEDHVDSSTAEVWVGLFRRLSGPLFASLLSPRLHDLAALCVGRLLVRGAQEAVSVRELATLIMTEDNNAVEMNEDRLVEFIRNFEPEKAVLMAMDEFREKLNAASRLILMPSRMLDGDGPTAVTPSSSLMVDEDPVQLSEYLSAAGRRSLQAGFCHLTAWMFTSGDKGGQTLVKDVPLRLHGSRSETLRTATAHFTWTWDPRACYVVLYTFPASAQPSSQSQFRASNFARWALQAIEMCTPRGLASWVGASDPNIEDDVKPDGSVGANAKDAFVVYVWSGKDADLTVKVTALARGYDVGRRYVARLCRREESGPVRKRGKLSVSTISPTETELDLLENPPKSARSSEASSGRRQQSTMAQPLNIPRPKTDAELIESFDMSPDADNSHLPAEVQNELRLHQYRTQCSEILPGVLYLGGARVASNLEILTEKGITHIVNTAADVCSNSFADRGFKYLTLFLKDTRDEPMLPAVLYHAILWIHSAITEEKGKVLVHCFEGVSRSSTVVIAYLMWLRAWTYNRAFDWVKTIRPICNPNTGFTCVLIVFGKKLERARGSQALLDSAKPHPTISRVTVHSLRTLPRPTSLMVALPVSAGSALGSEVPPVPLTIDSRFAFILQLDMSVVILRSRSTRNEIIDKAIADHLHRVTRKANFEFGCDDDGDDPLETVEIFLDDEVDDAAVAALGRILSPGPPAAELCLESLVRTTDNPAWNDEYAAMSKVSRTGPEASGDTMKMTHVADFVPPIGREILSLGPIKDTRECALHKRHGGAQDPGLNGGKAEAKTEVYCYPDVEYSDRLTQFEPDELEEGEVFIIFVPRRNQLVFWVGEGSAQPPDHRIETIRKSLCERHDLDESSVEVEIVYQGEEMEDFEEYFDDD</sequence>
<dbReference type="EMBL" id="JABANP010000068">
    <property type="protein sequence ID" value="KAF4691963.1"/>
    <property type="molecule type" value="Genomic_DNA"/>
</dbReference>
<dbReference type="Pfam" id="PF06294">
    <property type="entry name" value="CH_2"/>
    <property type="match status" value="1"/>
</dbReference>
<dbReference type="PROSITE" id="PS50056">
    <property type="entry name" value="TYR_PHOSPHATASE_2"/>
    <property type="match status" value="1"/>
</dbReference>
<organism evidence="7 8">
    <name type="scientific">Perkinsus olseni</name>
    <name type="common">Perkinsus atlanticus</name>
    <dbReference type="NCBI Taxonomy" id="32597"/>
    <lineage>
        <taxon>Eukaryota</taxon>
        <taxon>Sar</taxon>
        <taxon>Alveolata</taxon>
        <taxon>Perkinsozoa</taxon>
        <taxon>Perkinsea</taxon>
        <taxon>Perkinsida</taxon>
        <taxon>Perkinsidae</taxon>
        <taxon>Perkinsus</taxon>
    </lineage>
</organism>
<evidence type="ECO:0000256" key="3">
    <source>
        <dbReference type="SAM" id="MobiDB-lite"/>
    </source>
</evidence>